<proteinExistence type="predicted"/>
<keyword evidence="2" id="KW-1185">Reference proteome</keyword>
<comment type="caution">
    <text evidence="1">The sequence shown here is derived from an EMBL/GenBank/DDBJ whole genome shotgun (WGS) entry which is preliminary data.</text>
</comment>
<dbReference type="EMBL" id="CM037621">
    <property type="protein sequence ID" value="KAH8001322.1"/>
    <property type="molecule type" value="Genomic_DNA"/>
</dbReference>
<name>A0ACB8F7T6_9SAUR</name>
<organism evidence="1 2">
    <name type="scientific">Sphaerodactylus townsendi</name>
    <dbReference type="NCBI Taxonomy" id="933632"/>
    <lineage>
        <taxon>Eukaryota</taxon>
        <taxon>Metazoa</taxon>
        <taxon>Chordata</taxon>
        <taxon>Craniata</taxon>
        <taxon>Vertebrata</taxon>
        <taxon>Euteleostomi</taxon>
        <taxon>Lepidosauria</taxon>
        <taxon>Squamata</taxon>
        <taxon>Bifurcata</taxon>
        <taxon>Gekkota</taxon>
        <taxon>Sphaerodactylidae</taxon>
        <taxon>Sphaerodactylus</taxon>
    </lineage>
</organism>
<protein>
    <submittedName>
        <fullName evidence="1">Uncharacterized protein</fullName>
    </submittedName>
</protein>
<sequence>MPGSWSTPGGALVAAHPPVVDSYMRMMRDEFETDVEQVYKIRALLAGEAATWLVGLLEDALELQDFDCFMLSLQQ</sequence>
<gene>
    <name evidence="1" type="ORF">K3G42_004202</name>
</gene>
<accession>A0ACB8F7T6</accession>
<evidence type="ECO:0000313" key="1">
    <source>
        <dbReference type="EMBL" id="KAH8001322.1"/>
    </source>
</evidence>
<evidence type="ECO:0000313" key="2">
    <source>
        <dbReference type="Proteomes" id="UP000827872"/>
    </source>
</evidence>
<dbReference type="Proteomes" id="UP000827872">
    <property type="component" value="Linkage Group LG08"/>
</dbReference>
<reference evidence="1" key="1">
    <citation type="submission" date="2021-08" db="EMBL/GenBank/DDBJ databases">
        <title>The first chromosome-level gecko genome reveals the dynamic sex chromosomes of Neotropical dwarf geckos (Sphaerodactylidae: Sphaerodactylus).</title>
        <authorList>
            <person name="Pinto B.J."/>
            <person name="Keating S.E."/>
            <person name="Gamble T."/>
        </authorList>
    </citation>
    <scope>NUCLEOTIDE SEQUENCE</scope>
    <source>
        <strain evidence="1">TG3544</strain>
    </source>
</reference>